<accession>A0A419I4W7</accession>
<dbReference type="InterPro" id="IPR050832">
    <property type="entry name" value="Bact_Acetyltransf"/>
</dbReference>
<sequence>MHLRLRPATEADLDALIAILNTTIPWLRERCLDQWYGIPWHAAELAPGLAAGIVYLATDDDVPAATMTLDPEPDPAFWTPADDPHSALYLTHFAVDRGHGGRGIGTWMIDQALHQAAARGKRSVRLDAWKTNPGLQDYYRGQGFRHVRTVEAAGRGSGALFERPVPRVPPDSSTMDSPRRL</sequence>
<feature type="compositionally biased region" description="Polar residues" evidence="3">
    <location>
        <begin position="171"/>
        <end position="181"/>
    </location>
</feature>
<dbReference type="EMBL" id="QZFV01000077">
    <property type="protein sequence ID" value="RJQ85570.1"/>
    <property type="molecule type" value="Genomic_DNA"/>
</dbReference>
<organism evidence="5 6">
    <name type="scientific">Amycolatopsis panacis</name>
    <dbReference type="NCBI Taxonomy" id="2340917"/>
    <lineage>
        <taxon>Bacteria</taxon>
        <taxon>Bacillati</taxon>
        <taxon>Actinomycetota</taxon>
        <taxon>Actinomycetes</taxon>
        <taxon>Pseudonocardiales</taxon>
        <taxon>Pseudonocardiaceae</taxon>
        <taxon>Amycolatopsis</taxon>
    </lineage>
</organism>
<keyword evidence="6" id="KW-1185">Reference proteome</keyword>
<dbReference type="Proteomes" id="UP000285112">
    <property type="component" value="Unassembled WGS sequence"/>
</dbReference>
<gene>
    <name evidence="5" type="ORF">D5S19_13535</name>
</gene>
<keyword evidence="2" id="KW-0012">Acyltransferase</keyword>
<dbReference type="CDD" id="cd04301">
    <property type="entry name" value="NAT_SF"/>
    <property type="match status" value="1"/>
</dbReference>
<reference evidence="5 6" key="1">
    <citation type="submission" date="2018-09" db="EMBL/GenBank/DDBJ databases">
        <title>YIM PH 21725 draft genome.</title>
        <authorList>
            <person name="Miao C."/>
        </authorList>
    </citation>
    <scope>NUCLEOTIDE SEQUENCE [LARGE SCALE GENOMIC DNA]</scope>
    <source>
        <strain evidence="6">YIM PH21725</strain>
    </source>
</reference>
<evidence type="ECO:0000256" key="3">
    <source>
        <dbReference type="SAM" id="MobiDB-lite"/>
    </source>
</evidence>
<proteinExistence type="predicted"/>
<dbReference type="SUPFAM" id="SSF55729">
    <property type="entry name" value="Acyl-CoA N-acyltransferases (Nat)"/>
    <property type="match status" value="1"/>
</dbReference>
<evidence type="ECO:0000259" key="4">
    <source>
        <dbReference type="PROSITE" id="PS51186"/>
    </source>
</evidence>
<comment type="caution">
    <text evidence="5">The sequence shown here is derived from an EMBL/GenBank/DDBJ whole genome shotgun (WGS) entry which is preliminary data.</text>
</comment>
<evidence type="ECO:0000256" key="1">
    <source>
        <dbReference type="ARBA" id="ARBA00022679"/>
    </source>
</evidence>
<dbReference type="PROSITE" id="PS51186">
    <property type="entry name" value="GNAT"/>
    <property type="match status" value="1"/>
</dbReference>
<dbReference type="InterPro" id="IPR000182">
    <property type="entry name" value="GNAT_dom"/>
</dbReference>
<feature type="domain" description="N-acetyltransferase" evidence="4">
    <location>
        <begin position="3"/>
        <end position="166"/>
    </location>
</feature>
<name>A0A419I4W7_9PSEU</name>
<evidence type="ECO:0000256" key="2">
    <source>
        <dbReference type="ARBA" id="ARBA00023315"/>
    </source>
</evidence>
<dbReference type="PANTHER" id="PTHR43877">
    <property type="entry name" value="AMINOALKYLPHOSPHONATE N-ACETYLTRANSFERASE-RELATED-RELATED"/>
    <property type="match status" value="1"/>
</dbReference>
<evidence type="ECO:0000313" key="5">
    <source>
        <dbReference type="EMBL" id="RJQ85570.1"/>
    </source>
</evidence>
<dbReference type="AlphaFoldDB" id="A0A419I4W7"/>
<dbReference type="OrthoDB" id="4095657at2"/>
<keyword evidence="1 5" id="KW-0808">Transferase</keyword>
<dbReference type="InterPro" id="IPR016181">
    <property type="entry name" value="Acyl_CoA_acyltransferase"/>
</dbReference>
<dbReference type="GO" id="GO:0016747">
    <property type="term" value="F:acyltransferase activity, transferring groups other than amino-acyl groups"/>
    <property type="evidence" value="ECO:0007669"/>
    <property type="project" value="InterPro"/>
</dbReference>
<dbReference type="Gene3D" id="3.40.630.30">
    <property type="match status" value="1"/>
</dbReference>
<dbReference type="RefSeq" id="WP_120023702.1">
    <property type="nucleotide sequence ID" value="NZ_QZFV01000077.1"/>
</dbReference>
<evidence type="ECO:0000313" key="6">
    <source>
        <dbReference type="Proteomes" id="UP000285112"/>
    </source>
</evidence>
<feature type="region of interest" description="Disordered" evidence="3">
    <location>
        <begin position="158"/>
        <end position="181"/>
    </location>
</feature>
<dbReference type="PANTHER" id="PTHR43877:SF2">
    <property type="entry name" value="AMINOALKYLPHOSPHONATE N-ACETYLTRANSFERASE-RELATED"/>
    <property type="match status" value="1"/>
</dbReference>
<protein>
    <submittedName>
        <fullName evidence="5">N-acetyltransferase</fullName>
    </submittedName>
</protein>
<dbReference type="Pfam" id="PF00583">
    <property type="entry name" value="Acetyltransf_1"/>
    <property type="match status" value="1"/>
</dbReference>